<dbReference type="InterPro" id="IPR016680">
    <property type="entry name" value="NDUFA8"/>
</dbReference>
<evidence type="ECO:0000256" key="4">
    <source>
        <dbReference type="ARBA" id="ARBA00022448"/>
    </source>
</evidence>
<keyword evidence="4" id="KW-0813">Transport</keyword>
<protein>
    <submittedName>
        <fullName evidence="11">Uncharacterized protein</fullName>
    </submittedName>
</protein>
<dbReference type="AlphaFoldDB" id="A0A3B4XM38"/>
<evidence type="ECO:0000256" key="6">
    <source>
        <dbReference type="ARBA" id="ARBA00022737"/>
    </source>
</evidence>
<keyword evidence="9" id="KW-1015">Disulfide bond</keyword>
<evidence type="ECO:0000313" key="11">
    <source>
        <dbReference type="Ensembl" id="ENSSLDP00000012958.1"/>
    </source>
</evidence>
<feature type="compositionally biased region" description="Low complexity" evidence="10">
    <location>
        <begin position="1"/>
        <end position="20"/>
    </location>
</feature>
<keyword evidence="5" id="KW-0679">Respiratory chain</keyword>
<dbReference type="STRING" id="1841481.ENSSLDP00000012958"/>
<dbReference type="PANTHER" id="PTHR13344">
    <property type="entry name" value="NADH-UBIQUINONE OXIDOREDUCTASE"/>
    <property type="match status" value="1"/>
</dbReference>
<evidence type="ECO:0000256" key="8">
    <source>
        <dbReference type="ARBA" id="ARBA00023128"/>
    </source>
</evidence>
<feature type="region of interest" description="Disordered" evidence="10">
    <location>
        <begin position="97"/>
        <end position="127"/>
    </location>
</feature>
<keyword evidence="6" id="KW-0677">Repeat</keyword>
<evidence type="ECO:0000256" key="5">
    <source>
        <dbReference type="ARBA" id="ARBA00022660"/>
    </source>
</evidence>
<dbReference type="Ensembl" id="ENSSLDT00000013433.1">
    <property type="protein sequence ID" value="ENSSLDP00000012958.1"/>
    <property type="gene ID" value="ENSSLDG00000010315.1"/>
</dbReference>
<accession>A0A3B4XM38</accession>
<evidence type="ECO:0000256" key="3">
    <source>
        <dbReference type="ARBA" id="ARBA00010705"/>
    </source>
</evidence>
<evidence type="ECO:0000313" key="12">
    <source>
        <dbReference type="Proteomes" id="UP000261360"/>
    </source>
</evidence>
<dbReference type="PANTHER" id="PTHR13344:SF0">
    <property type="entry name" value="NADH DEHYDROGENASE [UBIQUINONE] 1 ALPHA SUBCOMPLEX SUBUNIT 8"/>
    <property type="match status" value="1"/>
</dbReference>
<name>A0A3B4XM38_SERLL</name>
<keyword evidence="7" id="KW-0249">Electron transport</keyword>
<keyword evidence="8" id="KW-0496">Mitochondrion</keyword>
<evidence type="ECO:0000256" key="9">
    <source>
        <dbReference type="ARBA" id="ARBA00023157"/>
    </source>
</evidence>
<proteinExistence type="inferred from homology"/>
<comment type="function">
    <text evidence="1">Accessory subunit of the mitochondrial membrane respiratory chain NADH dehydrogenase (Complex I), that is believed not to be involved in catalysis. Complex I functions in the transfer of electrons from NADH to the respiratory chain. The immediate electron acceptor for the enzyme is believed to be ubiquinone.</text>
</comment>
<evidence type="ECO:0000256" key="7">
    <source>
        <dbReference type="ARBA" id="ARBA00022982"/>
    </source>
</evidence>
<evidence type="ECO:0000256" key="2">
    <source>
        <dbReference type="ARBA" id="ARBA00004173"/>
    </source>
</evidence>
<reference evidence="11" key="2">
    <citation type="submission" date="2025-09" db="UniProtKB">
        <authorList>
            <consortium name="Ensembl"/>
        </authorList>
    </citation>
    <scope>IDENTIFICATION</scope>
</reference>
<dbReference type="GO" id="GO:0006120">
    <property type="term" value="P:mitochondrial electron transport, NADH to ubiquinone"/>
    <property type="evidence" value="ECO:0007669"/>
    <property type="project" value="InterPro"/>
</dbReference>
<comment type="similarity">
    <text evidence="3">Belongs to the complex I NDUFA8 subunit family.</text>
</comment>
<reference evidence="11" key="1">
    <citation type="submission" date="2025-08" db="UniProtKB">
        <authorList>
            <consortium name="Ensembl"/>
        </authorList>
    </citation>
    <scope>IDENTIFICATION</scope>
</reference>
<organism evidence="11 12">
    <name type="scientific">Seriola lalandi dorsalis</name>
    <dbReference type="NCBI Taxonomy" id="1841481"/>
    <lineage>
        <taxon>Eukaryota</taxon>
        <taxon>Metazoa</taxon>
        <taxon>Chordata</taxon>
        <taxon>Craniata</taxon>
        <taxon>Vertebrata</taxon>
        <taxon>Euteleostomi</taxon>
        <taxon>Actinopterygii</taxon>
        <taxon>Neopterygii</taxon>
        <taxon>Teleostei</taxon>
        <taxon>Neoteleostei</taxon>
        <taxon>Acanthomorphata</taxon>
        <taxon>Carangaria</taxon>
        <taxon>Carangiformes</taxon>
        <taxon>Carangidae</taxon>
        <taxon>Seriola</taxon>
    </lineage>
</organism>
<comment type="subcellular location">
    <subcellularLocation>
        <location evidence="2">Mitochondrion</location>
    </subcellularLocation>
</comment>
<sequence>MVNVGGSVSEVGPSGRPPSSQELYAAGRVIGYKCFDQNYDFMKCKAKDDNPTACVSEGDAVHGCVYGLFKQISSTTKKEFDALAKCLDNEDLQPHMCKAKPAEPPSPSTVAGRHAPPPRPLAVSQAV</sequence>
<evidence type="ECO:0000256" key="10">
    <source>
        <dbReference type="SAM" id="MobiDB-lite"/>
    </source>
</evidence>
<dbReference type="Proteomes" id="UP000261360">
    <property type="component" value="Unplaced"/>
</dbReference>
<keyword evidence="12" id="KW-1185">Reference proteome</keyword>
<dbReference type="GO" id="GO:0005739">
    <property type="term" value="C:mitochondrion"/>
    <property type="evidence" value="ECO:0007669"/>
    <property type="project" value="UniProtKB-SubCell"/>
</dbReference>
<evidence type="ECO:0000256" key="1">
    <source>
        <dbReference type="ARBA" id="ARBA00003195"/>
    </source>
</evidence>
<feature type="region of interest" description="Disordered" evidence="10">
    <location>
        <begin position="1"/>
        <end position="21"/>
    </location>
</feature>